<organism evidence="1 3">
    <name type="scientific">Paramecium sonneborni</name>
    <dbReference type="NCBI Taxonomy" id="65129"/>
    <lineage>
        <taxon>Eukaryota</taxon>
        <taxon>Sar</taxon>
        <taxon>Alveolata</taxon>
        <taxon>Ciliophora</taxon>
        <taxon>Intramacronucleata</taxon>
        <taxon>Oligohymenophorea</taxon>
        <taxon>Peniculida</taxon>
        <taxon>Parameciidae</taxon>
        <taxon>Paramecium</taxon>
    </lineage>
</organism>
<dbReference type="EMBL" id="CAJJDN010000023">
    <property type="protein sequence ID" value="CAD8068009.1"/>
    <property type="molecule type" value="Genomic_DNA"/>
</dbReference>
<gene>
    <name evidence="1" type="ORF">PSON_ATCC_30995.1.T0230326</name>
    <name evidence="2" type="ORF">PSON_ATCC_30995.1.T0230328</name>
</gene>
<proteinExistence type="predicted"/>
<keyword evidence="3" id="KW-1185">Reference proteome</keyword>
<comment type="caution">
    <text evidence="1">The sequence shown here is derived from an EMBL/GenBank/DDBJ whole genome shotgun (WGS) entry which is preliminary data.</text>
</comment>
<dbReference type="Proteomes" id="UP000692954">
    <property type="component" value="Unassembled WGS sequence"/>
</dbReference>
<evidence type="ECO:0000313" key="3">
    <source>
        <dbReference type="Proteomes" id="UP000692954"/>
    </source>
</evidence>
<evidence type="ECO:0000313" key="2">
    <source>
        <dbReference type="EMBL" id="CAD8068013.1"/>
    </source>
</evidence>
<dbReference type="EMBL" id="CAJJDN010000023">
    <property type="protein sequence ID" value="CAD8068013.1"/>
    <property type="molecule type" value="Genomic_DNA"/>
</dbReference>
<reference evidence="1" key="1">
    <citation type="submission" date="2021-01" db="EMBL/GenBank/DDBJ databases">
        <authorList>
            <consortium name="Genoscope - CEA"/>
            <person name="William W."/>
        </authorList>
    </citation>
    <scope>NUCLEOTIDE SEQUENCE</scope>
</reference>
<sequence length="53" mass="6422">MLNKRIGNIQVEISIIKSIKSNKIRFKYYTYQQFLQNKVINRKSKNNILHLKI</sequence>
<protein>
    <submittedName>
        <fullName evidence="1">Uncharacterized protein</fullName>
    </submittedName>
</protein>
<dbReference type="AlphaFoldDB" id="A0A8S1LMF3"/>
<accession>A0A8S1LMF3</accession>
<name>A0A8S1LMF3_9CILI</name>
<evidence type="ECO:0000313" key="1">
    <source>
        <dbReference type="EMBL" id="CAD8068009.1"/>
    </source>
</evidence>